<organism evidence="1 2">
    <name type="scientific">Populus alba</name>
    <name type="common">White poplar</name>
    <dbReference type="NCBI Taxonomy" id="43335"/>
    <lineage>
        <taxon>Eukaryota</taxon>
        <taxon>Viridiplantae</taxon>
        <taxon>Streptophyta</taxon>
        <taxon>Embryophyta</taxon>
        <taxon>Tracheophyta</taxon>
        <taxon>Spermatophyta</taxon>
        <taxon>Magnoliopsida</taxon>
        <taxon>eudicotyledons</taxon>
        <taxon>Gunneridae</taxon>
        <taxon>Pentapetalae</taxon>
        <taxon>rosids</taxon>
        <taxon>fabids</taxon>
        <taxon>Malpighiales</taxon>
        <taxon>Salicaceae</taxon>
        <taxon>Saliceae</taxon>
        <taxon>Populus</taxon>
    </lineage>
</organism>
<reference evidence="1 2" key="1">
    <citation type="journal article" date="2024" name="Plant Biotechnol. J.">
        <title>Genome and CRISPR/Cas9 system of a widespread forest tree (Populus alba) in the world.</title>
        <authorList>
            <person name="Liu Y.J."/>
            <person name="Jiang P.F."/>
            <person name="Han X.M."/>
            <person name="Li X.Y."/>
            <person name="Wang H.M."/>
            <person name="Wang Y.J."/>
            <person name="Wang X.X."/>
            <person name="Zeng Q.Y."/>
        </authorList>
    </citation>
    <scope>NUCLEOTIDE SEQUENCE [LARGE SCALE GENOMIC DNA]</scope>
    <source>
        <strain evidence="2">cv. PAL-ZL1</strain>
    </source>
</reference>
<evidence type="ECO:0000313" key="2">
    <source>
        <dbReference type="Proteomes" id="UP000309997"/>
    </source>
</evidence>
<dbReference type="EMBL" id="RCHU02000004">
    <property type="protein sequence ID" value="KAL3597648.1"/>
    <property type="molecule type" value="Genomic_DNA"/>
</dbReference>
<proteinExistence type="predicted"/>
<keyword evidence="2" id="KW-1185">Reference proteome</keyword>
<comment type="caution">
    <text evidence="1">The sequence shown here is derived from an EMBL/GenBank/DDBJ whole genome shotgun (WGS) entry which is preliminary data.</text>
</comment>
<dbReference type="Proteomes" id="UP000309997">
    <property type="component" value="Unassembled WGS sequence"/>
</dbReference>
<feature type="non-terminal residue" evidence="1">
    <location>
        <position position="1"/>
    </location>
</feature>
<name>A0ACC4CK74_POPAL</name>
<protein>
    <submittedName>
        <fullName evidence="1">Uncharacterized protein</fullName>
    </submittedName>
</protein>
<sequence length="50" mass="5338">MDECKVRGKNACKEGTCENVIGDYKCRCPRGKYGDGKTGCKGPGIITIIA</sequence>
<evidence type="ECO:0000313" key="1">
    <source>
        <dbReference type="EMBL" id="KAL3597648.1"/>
    </source>
</evidence>
<feature type="non-terminal residue" evidence="1">
    <location>
        <position position="50"/>
    </location>
</feature>
<gene>
    <name evidence="1" type="ORF">D5086_009285</name>
</gene>
<accession>A0ACC4CK74</accession>